<accession>A0A5J5EEF7</accession>
<dbReference type="AlphaFoldDB" id="A0A5J5EEF7"/>
<dbReference type="Proteomes" id="UP000326924">
    <property type="component" value="Unassembled WGS sequence"/>
</dbReference>
<feature type="region of interest" description="Disordered" evidence="1">
    <location>
        <begin position="94"/>
        <end position="122"/>
    </location>
</feature>
<evidence type="ECO:0000313" key="3">
    <source>
        <dbReference type="Proteomes" id="UP000326924"/>
    </source>
</evidence>
<sequence>MTTASNHWAQVACAALGYHEISIPRYRALCLAVRTLCPVDLNERPRCWSDLAATDQQRYVAVLKHSYPGVRDAQLFPQFVKHLLTAYKAEVKRRMQKKSSTDRPKAAYSDTECNRNGDGEPSATMVCPLSQSSETGANRIIQATLDVDHHARAAEF</sequence>
<feature type="compositionally biased region" description="Basic and acidic residues" evidence="1">
    <location>
        <begin position="94"/>
        <end position="105"/>
    </location>
</feature>
<name>A0A5J5EEF7_9PEZI</name>
<dbReference type="EMBL" id="VXIS01000425">
    <property type="protein sequence ID" value="KAA8893573.1"/>
    <property type="molecule type" value="Genomic_DNA"/>
</dbReference>
<gene>
    <name evidence="2" type="ORF">FN846DRAFT_895872</name>
</gene>
<evidence type="ECO:0000256" key="1">
    <source>
        <dbReference type="SAM" id="MobiDB-lite"/>
    </source>
</evidence>
<keyword evidence="3" id="KW-1185">Reference proteome</keyword>
<organism evidence="2 3">
    <name type="scientific">Sphaerosporella brunnea</name>
    <dbReference type="NCBI Taxonomy" id="1250544"/>
    <lineage>
        <taxon>Eukaryota</taxon>
        <taxon>Fungi</taxon>
        <taxon>Dikarya</taxon>
        <taxon>Ascomycota</taxon>
        <taxon>Pezizomycotina</taxon>
        <taxon>Pezizomycetes</taxon>
        <taxon>Pezizales</taxon>
        <taxon>Pyronemataceae</taxon>
        <taxon>Sphaerosporella</taxon>
    </lineage>
</organism>
<reference evidence="2 3" key="1">
    <citation type="submission" date="2019-09" db="EMBL/GenBank/DDBJ databases">
        <title>Draft genome of the ectomycorrhizal ascomycete Sphaerosporella brunnea.</title>
        <authorList>
            <consortium name="DOE Joint Genome Institute"/>
            <person name="Benucci G.M."/>
            <person name="Marozzi G."/>
            <person name="Antonielli L."/>
            <person name="Sanchez S."/>
            <person name="Marco P."/>
            <person name="Wang X."/>
            <person name="Falini L.B."/>
            <person name="Barry K."/>
            <person name="Haridas S."/>
            <person name="Lipzen A."/>
            <person name="Labutti K."/>
            <person name="Grigoriev I.V."/>
            <person name="Murat C."/>
            <person name="Martin F."/>
            <person name="Albertini E."/>
            <person name="Donnini D."/>
            <person name="Bonito G."/>
        </authorList>
    </citation>
    <scope>NUCLEOTIDE SEQUENCE [LARGE SCALE GENOMIC DNA]</scope>
    <source>
        <strain evidence="2 3">Sb_GMNB300</strain>
    </source>
</reference>
<protein>
    <submittedName>
        <fullName evidence="2">Uncharacterized protein</fullName>
    </submittedName>
</protein>
<proteinExistence type="predicted"/>
<dbReference type="InParanoid" id="A0A5J5EEF7"/>
<comment type="caution">
    <text evidence="2">The sequence shown here is derived from an EMBL/GenBank/DDBJ whole genome shotgun (WGS) entry which is preliminary data.</text>
</comment>
<evidence type="ECO:0000313" key="2">
    <source>
        <dbReference type="EMBL" id="KAA8893573.1"/>
    </source>
</evidence>